<comment type="similarity">
    <text evidence="1">Belongs to the aegerolysin family.</text>
</comment>
<organism evidence="2 3">
    <name type="scientific">Amycolatopsis sulphurea</name>
    <dbReference type="NCBI Taxonomy" id="76022"/>
    <lineage>
        <taxon>Bacteria</taxon>
        <taxon>Bacillati</taxon>
        <taxon>Actinomycetota</taxon>
        <taxon>Actinomycetes</taxon>
        <taxon>Pseudonocardiales</taxon>
        <taxon>Pseudonocardiaceae</taxon>
        <taxon>Amycolatopsis</taxon>
    </lineage>
</organism>
<accession>A0A2A9FI67</accession>
<evidence type="ECO:0000256" key="1">
    <source>
        <dbReference type="ARBA" id="ARBA00010795"/>
    </source>
</evidence>
<dbReference type="InterPro" id="IPR009413">
    <property type="entry name" value="Aegerolysin-typ"/>
</dbReference>
<dbReference type="Proteomes" id="UP000243542">
    <property type="component" value="Unassembled WGS sequence"/>
</dbReference>
<dbReference type="Gene3D" id="2.60.270.50">
    <property type="match status" value="1"/>
</dbReference>
<protein>
    <submittedName>
        <fullName evidence="2">Aegerolysin</fullName>
    </submittedName>
</protein>
<dbReference type="Pfam" id="PF06355">
    <property type="entry name" value="Aegerolysin"/>
    <property type="match status" value="1"/>
</dbReference>
<dbReference type="RefSeq" id="WP_098514302.1">
    <property type="nucleotide sequence ID" value="NZ_JBIAKZ010000051.1"/>
</dbReference>
<gene>
    <name evidence="2" type="ORF">ATK36_5858</name>
</gene>
<dbReference type="AlphaFoldDB" id="A0A2A9FI67"/>
<name>A0A2A9FI67_9PSEU</name>
<sequence length="135" mass="14953">MTTTQTQKNTKLFQLACTISNATDSDFMLKSTALQWGKFDSGPVKRVPAHQTAQAFIATGLDQSSAGTEGEVTYRIGDDKTAWFTIYWEVPWPDEAKNMIKVESSEEDILVKVTGFAGSGPRETLSIEVADTRRR</sequence>
<keyword evidence="3" id="KW-1185">Reference proteome</keyword>
<proteinExistence type="inferred from homology"/>
<evidence type="ECO:0000313" key="2">
    <source>
        <dbReference type="EMBL" id="PFG50613.1"/>
    </source>
</evidence>
<dbReference type="EMBL" id="PDJK01000002">
    <property type="protein sequence ID" value="PFG50613.1"/>
    <property type="molecule type" value="Genomic_DNA"/>
</dbReference>
<comment type="caution">
    <text evidence="2">The sequence shown here is derived from an EMBL/GenBank/DDBJ whole genome shotgun (WGS) entry which is preliminary data.</text>
</comment>
<reference evidence="2 3" key="1">
    <citation type="submission" date="2017-10" db="EMBL/GenBank/DDBJ databases">
        <title>Sequencing the genomes of 1000 actinobacteria strains.</title>
        <authorList>
            <person name="Klenk H.-P."/>
        </authorList>
    </citation>
    <scope>NUCLEOTIDE SEQUENCE [LARGE SCALE GENOMIC DNA]</scope>
    <source>
        <strain evidence="2 3">DSM 46092</strain>
    </source>
</reference>
<dbReference type="GO" id="GO:0019836">
    <property type="term" value="P:symbiont-mediated hemolysis of host erythrocyte"/>
    <property type="evidence" value="ECO:0007669"/>
    <property type="project" value="InterPro"/>
</dbReference>
<evidence type="ECO:0000313" key="3">
    <source>
        <dbReference type="Proteomes" id="UP000243542"/>
    </source>
</evidence>